<gene>
    <name evidence="1" type="ORF">RED65_10184</name>
</gene>
<sequence>MSDDKELCPCESGKLYKDCCKKAYDQGNARQAILDALKDSQKAKELRELLKSNQSE</sequence>
<keyword evidence="2" id="KW-1185">Reference proteome</keyword>
<dbReference type="Pfam" id="PF02810">
    <property type="entry name" value="SEC-C"/>
    <property type="match status" value="1"/>
</dbReference>
<dbReference type="Proteomes" id="UP000004263">
    <property type="component" value="Unassembled WGS sequence"/>
</dbReference>
<dbReference type="InterPro" id="IPR004027">
    <property type="entry name" value="SEC_C_motif"/>
</dbReference>
<dbReference type="EMBL" id="AAQH01000001">
    <property type="protein sequence ID" value="EAT13753.1"/>
    <property type="molecule type" value="Genomic_DNA"/>
</dbReference>
<dbReference type="HOGENOM" id="CLU_3004889_0_0_6"/>
<accession>Q1N639</accession>
<proteinExistence type="predicted"/>
<name>Q1N639_9GAMM</name>
<dbReference type="SUPFAM" id="SSF103642">
    <property type="entry name" value="Sec-C motif"/>
    <property type="match status" value="1"/>
</dbReference>
<dbReference type="AlphaFoldDB" id="Q1N639"/>
<dbReference type="STRING" id="207949.RED65_10184"/>
<protein>
    <submittedName>
        <fullName evidence="1">Uncharacterized protein</fullName>
    </submittedName>
</protein>
<evidence type="ECO:0000313" key="1">
    <source>
        <dbReference type="EMBL" id="EAT13753.1"/>
    </source>
</evidence>
<dbReference type="RefSeq" id="WP_007017174.1">
    <property type="nucleotide sequence ID" value="NZ_CH724113.1"/>
</dbReference>
<evidence type="ECO:0000313" key="2">
    <source>
        <dbReference type="Proteomes" id="UP000004263"/>
    </source>
</evidence>
<dbReference type="OrthoDB" id="21421at2"/>
<reference evidence="1 2" key="1">
    <citation type="submission" date="2006-03" db="EMBL/GenBank/DDBJ databases">
        <authorList>
            <person name="Pinhassi J."/>
            <person name="Pedros-Alio C."/>
            <person name="Ferriera S."/>
            <person name="Johnson J."/>
            <person name="Kravitz S."/>
            <person name="Halpern A."/>
            <person name="Remington K."/>
            <person name="Beeson K."/>
            <person name="Tran B."/>
            <person name="Rogers Y.-H."/>
            <person name="Friedman R."/>
            <person name="Venter J.C."/>
        </authorList>
    </citation>
    <scope>NUCLEOTIDE SEQUENCE [LARGE SCALE GENOMIC DNA]</scope>
    <source>
        <strain evidence="1 2">RED65</strain>
    </source>
</reference>
<organism evidence="1 2">
    <name type="scientific">Bermanella marisrubri</name>
    <dbReference type="NCBI Taxonomy" id="207949"/>
    <lineage>
        <taxon>Bacteria</taxon>
        <taxon>Pseudomonadati</taxon>
        <taxon>Pseudomonadota</taxon>
        <taxon>Gammaproteobacteria</taxon>
        <taxon>Oceanospirillales</taxon>
        <taxon>Oceanospirillaceae</taxon>
        <taxon>Bermanella</taxon>
    </lineage>
</organism>
<comment type="caution">
    <text evidence="1">The sequence shown here is derived from an EMBL/GenBank/DDBJ whole genome shotgun (WGS) entry which is preliminary data.</text>
</comment>